<organism evidence="1 2">
    <name type="scientific">Gluconobacter wancherniae NBRC 103581</name>
    <dbReference type="NCBI Taxonomy" id="656744"/>
    <lineage>
        <taxon>Bacteria</taxon>
        <taxon>Pseudomonadati</taxon>
        <taxon>Pseudomonadota</taxon>
        <taxon>Alphaproteobacteria</taxon>
        <taxon>Acetobacterales</taxon>
        <taxon>Acetobacteraceae</taxon>
        <taxon>Gluconobacter</taxon>
    </lineage>
</organism>
<dbReference type="AlphaFoldDB" id="A0A511AW67"/>
<gene>
    <name evidence="1" type="ORF">GWA01_02280</name>
</gene>
<accession>A0A511AW67</accession>
<dbReference type="Proteomes" id="UP000321230">
    <property type="component" value="Unassembled WGS sequence"/>
</dbReference>
<reference evidence="1 2" key="1">
    <citation type="submission" date="2019-07" db="EMBL/GenBank/DDBJ databases">
        <title>Whole genome shotgun sequence of Gluconobacter wancherniae NBRC 103581.</title>
        <authorList>
            <person name="Hosoyama A."/>
            <person name="Uohara A."/>
            <person name="Ohji S."/>
            <person name="Ichikawa N."/>
        </authorList>
    </citation>
    <scope>NUCLEOTIDE SEQUENCE [LARGE SCALE GENOMIC DNA]</scope>
    <source>
        <strain evidence="1 2">NBRC 103581</strain>
    </source>
</reference>
<comment type="caution">
    <text evidence="1">The sequence shown here is derived from an EMBL/GenBank/DDBJ whole genome shotgun (WGS) entry which is preliminary data.</text>
</comment>
<protein>
    <submittedName>
        <fullName evidence="1">Uncharacterized protein</fullName>
    </submittedName>
</protein>
<evidence type="ECO:0000313" key="1">
    <source>
        <dbReference type="EMBL" id="GEK92458.1"/>
    </source>
</evidence>
<proteinExistence type="predicted"/>
<evidence type="ECO:0000313" key="2">
    <source>
        <dbReference type="Proteomes" id="UP000321230"/>
    </source>
</evidence>
<keyword evidence="2" id="KW-1185">Reference proteome</keyword>
<name>A0A511AW67_9PROT</name>
<sequence>MWAGGGLLAAITFGAGAFFYSTHGGNTAPAPAPAVSQSQNTSVASTTDMAAAAQLSMLPSSQAAKALAHTSFNADQKARILAAVQRGEMRLVQMPVLDASGAAGQIIDVTTSGLTQRVVLTGKFQPLLLPIAVAGQVMVSPVTMPHAPALTIGAMTALGPEILPSLTALDQRIVLSVIVQ</sequence>
<dbReference type="EMBL" id="BJUZ01000001">
    <property type="protein sequence ID" value="GEK92458.1"/>
    <property type="molecule type" value="Genomic_DNA"/>
</dbReference>